<reference evidence="5" key="1">
    <citation type="journal article" date="2013" name="Nature">
        <title>Pan genome of the phytoplankton Emiliania underpins its global distribution.</title>
        <authorList>
            <person name="Read B.A."/>
            <person name="Kegel J."/>
            <person name="Klute M.J."/>
            <person name="Kuo A."/>
            <person name="Lefebvre S.C."/>
            <person name="Maumus F."/>
            <person name="Mayer C."/>
            <person name="Miller J."/>
            <person name="Monier A."/>
            <person name="Salamov A."/>
            <person name="Young J."/>
            <person name="Aguilar M."/>
            <person name="Claverie J.M."/>
            <person name="Frickenhaus S."/>
            <person name="Gonzalez K."/>
            <person name="Herman E.K."/>
            <person name="Lin Y.C."/>
            <person name="Napier J."/>
            <person name="Ogata H."/>
            <person name="Sarno A.F."/>
            <person name="Shmutz J."/>
            <person name="Schroeder D."/>
            <person name="de Vargas C."/>
            <person name="Verret F."/>
            <person name="von Dassow P."/>
            <person name="Valentin K."/>
            <person name="Van de Peer Y."/>
            <person name="Wheeler G."/>
            <person name="Dacks J.B."/>
            <person name="Delwiche C.F."/>
            <person name="Dyhrman S.T."/>
            <person name="Glockner G."/>
            <person name="John U."/>
            <person name="Richards T."/>
            <person name="Worden A.Z."/>
            <person name="Zhang X."/>
            <person name="Grigoriev I.V."/>
            <person name="Allen A.E."/>
            <person name="Bidle K."/>
            <person name="Borodovsky M."/>
            <person name="Bowler C."/>
            <person name="Brownlee C."/>
            <person name="Cock J.M."/>
            <person name="Elias M."/>
            <person name="Gladyshev V.N."/>
            <person name="Groth M."/>
            <person name="Guda C."/>
            <person name="Hadaegh A."/>
            <person name="Iglesias-Rodriguez M.D."/>
            <person name="Jenkins J."/>
            <person name="Jones B.M."/>
            <person name="Lawson T."/>
            <person name="Leese F."/>
            <person name="Lindquist E."/>
            <person name="Lobanov A."/>
            <person name="Lomsadze A."/>
            <person name="Malik S.B."/>
            <person name="Marsh M.E."/>
            <person name="Mackinder L."/>
            <person name="Mock T."/>
            <person name="Mueller-Roeber B."/>
            <person name="Pagarete A."/>
            <person name="Parker M."/>
            <person name="Probert I."/>
            <person name="Quesneville H."/>
            <person name="Raines C."/>
            <person name="Rensing S.A."/>
            <person name="Riano-Pachon D.M."/>
            <person name="Richier S."/>
            <person name="Rokitta S."/>
            <person name="Shiraiwa Y."/>
            <person name="Soanes D.M."/>
            <person name="van der Giezen M."/>
            <person name="Wahlund T.M."/>
            <person name="Williams B."/>
            <person name="Wilson W."/>
            <person name="Wolfe G."/>
            <person name="Wurch L.L."/>
        </authorList>
    </citation>
    <scope>NUCLEOTIDE SEQUENCE</scope>
</reference>
<dbReference type="SUPFAM" id="SSF52047">
    <property type="entry name" value="RNI-like"/>
    <property type="match status" value="1"/>
</dbReference>
<dbReference type="HOGENOM" id="CLU_853752_0_0_1"/>
<dbReference type="InterPro" id="IPR001611">
    <property type="entry name" value="Leu-rich_rpt"/>
</dbReference>
<organism evidence="4 5">
    <name type="scientific">Emiliania huxleyi (strain CCMP1516)</name>
    <dbReference type="NCBI Taxonomy" id="280463"/>
    <lineage>
        <taxon>Eukaryota</taxon>
        <taxon>Haptista</taxon>
        <taxon>Haptophyta</taxon>
        <taxon>Prymnesiophyceae</taxon>
        <taxon>Isochrysidales</taxon>
        <taxon>Noelaerhabdaceae</taxon>
        <taxon>Emiliania</taxon>
    </lineage>
</organism>
<accession>A0A0D3K334</accession>
<dbReference type="Gene3D" id="3.80.10.10">
    <property type="entry name" value="Ribonuclease Inhibitor"/>
    <property type="match status" value="1"/>
</dbReference>
<dbReference type="EnsemblProtists" id="EOD30169">
    <property type="protein sequence ID" value="EOD30169"/>
    <property type="gene ID" value="EMIHUDRAFT_203659"/>
</dbReference>
<dbReference type="RefSeq" id="XP_005782598.1">
    <property type="nucleotide sequence ID" value="XM_005782541.1"/>
</dbReference>
<keyword evidence="2" id="KW-0433">Leucine-rich repeat</keyword>
<dbReference type="Proteomes" id="UP000013827">
    <property type="component" value="Unassembled WGS sequence"/>
</dbReference>
<dbReference type="GO" id="GO:0005829">
    <property type="term" value="C:cytosol"/>
    <property type="evidence" value="ECO:0007669"/>
    <property type="project" value="TreeGrafter"/>
</dbReference>
<dbReference type="AlphaFoldDB" id="A0A0D3K334"/>
<dbReference type="GO" id="GO:0006913">
    <property type="term" value="P:nucleocytoplasmic transport"/>
    <property type="evidence" value="ECO:0007669"/>
    <property type="project" value="TreeGrafter"/>
</dbReference>
<dbReference type="InterPro" id="IPR032675">
    <property type="entry name" value="LRR_dom_sf"/>
</dbReference>
<reference evidence="4" key="2">
    <citation type="submission" date="2024-10" db="UniProtKB">
        <authorList>
            <consortium name="EnsemblProtists"/>
        </authorList>
    </citation>
    <scope>IDENTIFICATION</scope>
</reference>
<dbReference type="GO" id="GO:0031267">
    <property type="term" value="F:small GTPase binding"/>
    <property type="evidence" value="ECO:0007669"/>
    <property type="project" value="TreeGrafter"/>
</dbReference>
<evidence type="ECO:0000256" key="2">
    <source>
        <dbReference type="ARBA" id="ARBA00022614"/>
    </source>
</evidence>
<dbReference type="KEGG" id="ehx:EMIHUDRAFT_203659"/>
<proteinExistence type="predicted"/>
<name>A0A0D3K334_EMIH1</name>
<protein>
    <submittedName>
        <fullName evidence="4">Uncharacterized protein</fullName>
    </submittedName>
</protein>
<dbReference type="InterPro" id="IPR027038">
    <property type="entry name" value="RanGap"/>
</dbReference>
<evidence type="ECO:0000256" key="3">
    <source>
        <dbReference type="ARBA" id="ARBA00022737"/>
    </source>
</evidence>
<dbReference type="eggNOG" id="KOG4308">
    <property type="taxonomic scope" value="Eukaryota"/>
</dbReference>
<keyword evidence="3" id="KW-0677">Repeat</keyword>
<dbReference type="SMART" id="SM00368">
    <property type="entry name" value="LRR_RI"/>
    <property type="match status" value="4"/>
</dbReference>
<dbReference type="PANTHER" id="PTHR24113">
    <property type="entry name" value="RAN GTPASE-ACTIVATING PROTEIN 1"/>
    <property type="match status" value="1"/>
</dbReference>
<dbReference type="PANTHER" id="PTHR24113:SF12">
    <property type="entry name" value="RAN GTPASE-ACTIVATING PROTEIN 1"/>
    <property type="match status" value="1"/>
</dbReference>
<evidence type="ECO:0000256" key="1">
    <source>
        <dbReference type="ARBA" id="ARBA00022468"/>
    </source>
</evidence>
<dbReference type="Pfam" id="PF13516">
    <property type="entry name" value="LRR_6"/>
    <property type="match status" value="3"/>
</dbReference>
<sequence>MTELGAKPASLGFAKWKLVIDVSSDDGGAQRRLLATPERMAKLLAACRFTNGADSSAVLALYEKTAKAVLGTVEKLNYHGLPLVRGVAWTSPALLAEALNHCESLRTLDLNGTRLDDEGVAELAAGLEDGALPALEFLMVNANRYGVRGVGALCGVFHRGVAPALQTLNVGATPIGDEGAVALAAALAMGKPSHGLGLAWCEVGDEGAMALAAALPAAGEARGPQPGHAMAAWQISLLPWSYPLMRALGRGARPAYESGRHTI</sequence>
<evidence type="ECO:0000313" key="4">
    <source>
        <dbReference type="EnsemblProtists" id="EOD30169"/>
    </source>
</evidence>
<keyword evidence="5" id="KW-1185">Reference proteome</keyword>
<dbReference type="GeneID" id="17275443"/>
<keyword evidence="1" id="KW-0343">GTPase activation</keyword>
<dbReference type="GO" id="GO:0005634">
    <property type="term" value="C:nucleus"/>
    <property type="evidence" value="ECO:0007669"/>
    <property type="project" value="TreeGrafter"/>
</dbReference>
<dbReference type="GO" id="GO:0048471">
    <property type="term" value="C:perinuclear region of cytoplasm"/>
    <property type="evidence" value="ECO:0007669"/>
    <property type="project" value="TreeGrafter"/>
</dbReference>
<evidence type="ECO:0000313" key="5">
    <source>
        <dbReference type="Proteomes" id="UP000013827"/>
    </source>
</evidence>
<dbReference type="PaxDb" id="2903-EOD30169"/>
<dbReference type="GO" id="GO:0005096">
    <property type="term" value="F:GTPase activator activity"/>
    <property type="evidence" value="ECO:0007669"/>
    <property type="project" value="UniProtKB-KW"/>
</dbReference>